<evidence type="ECO:0000313" key="2">
    <source>
        <dbReference type="EMBL" id="STO64304.1"/>
    </source>
</evidence>
<gene>
    <name evidence="2" type="ORF">NCTC10794_01367</name>
</gene>
<dbReference type="Pfam" id="PF14384">
    <property type="entry name" value="BrnA_antitoxin"/>
    <property type="match status" value="1"/>
</dbReference>
<dbReference type="InterPro" id="IPR025528">
    <property type="entry name" value="BrnA_antitoxin"/>
</dbReference>
<dbReference type="Proteomes" id="UP000254867">
    <property type="component" value="Unassembled WGS sequence"/>
</dbReference>
<evidence type="ECO:0000313" key="3">
    <source>
        <dbReference type="Proteomes" id="UP000254867"/>
    </source>
</evidence>
<feature type="region of interest" description="Disordered" evidence="1">
    <location>
        <begin position="47"/>
        <end position="68"/>
    </location>
</feature>
<name>A0A377I1H3_HAEPH</name>
<dbReference type="AlphaFoldDB" id="A0A377I1H3"/>
<dbReference type="EMBL" id="UGHH01000002">
    <property type="protein sequence ID" value="STO64304.1"/>
    <property type="molecule type" value="Genomic_DNA"/>
</dbReference>
<reference evidence="2 3" key="1">
    <citation type="submission" date="2018-06" db="EMBL/GenBank/DDBJ databases">
        <authorList>
            <consortium name="Pathogen Informatics"/>
            <person name="Doyle S."/>
        </authorList>
    </citation>
    <scope>NUCLEOTIDE SEQUENCE [LARGE SCALE GENOMIC DNA]</scope>
    <source>
        <strain evidence="2 3">NCTC10794</strain>
    </source>
</reference>
<organism evidence="2 3">
    <name type="scientific">Haemophilus parahaemolyticus</name>
    <dbReference type="NCBI Taxonomy" id="735"/>
    <lineage>
        <taxon>Bacteria</taxon>
        <taxon>Pseudomonadati</taxon>
        <taxon>Pseudomonadota</taxon>
        <taxon>Gammaproteobacteria</taxon>
        <taxon>Pasteurellales</taxon>
        <taxon>Pasteurellaceae</taxon>
        <taxon>Haemophilus</taxon>
    </lineage>
</organism>
<accession>A0A377I1H3</accession>
<sequence>MNKNDIDYDKLAETPFTDEELAQFKPIEKVMPENLLNVLLSHQTEMEEKGLMPRKLTRGKQKAPTKQSVTIRLSREVIDAFKATGQGWQTRINEALLQHIHTSM</sequence>
<protein>
    <submittedName>
        <fullName evidence="2">Uncharacterized protein conserved in bacteria</fullName>
    </submittedName>
</protein>
<dbReference type="RefSeq" id="WP_119222758.1">
    <property type="nucleotide sequence ID" value="NZ_UGHH01000002.1"/>
</dbReference>
<evidence type="ECO:0000256" key="1">
    <source>
        <dbReference type="SAM" id="MobiDB-lite"/>
    </source>
</evidence>
<proteinExistence type="predicted"/>